<proteinExistence type="predicted"/>
<dbReference type="EMBL" id="MT142966">
    <property type="protein sequence ID" value="QJA91161.1"/>
    <property type="molecule type" value="Genomic_DNA"/>
</dbReference>
<accession>A0A6M3LD86</accession>
<protein>
    <submittedName>
        <fullName evidence="1">Uncharacterized protein</fullName>
    </submittedName>
</protein>
<organism evidence="1">
    <name type="scientific">viral metagenome</name>
    <dbReference type="NCBI Taxonomy" id="1070528"/>
    <lineage>
        <taxon>unclassified sequences</taxon>
        <taxon>metagenomes</taxon>
        <taxon>organismal metagenomes</taxon>
    </lineage>
</organism>
<reference evidence="1" key="1">
    <citation type="submission" date="2020-03" db="EMBL/GenBank/DDBJ databases">
        <title>The deep terrestrial virosphere.</title>
        <authorList>
            <person name="Holmfeldt K."/>
            <person name="Nilsson E."/>
            <person name="Simone D."/>
            <person name="Lopez-Fernandez M."/>
            <person name="Wu X."/>
            <person name="de Brujin I."/>
            <person name="Lundin D."/>
            <person name="Andersson A."/>
            <person name="Bertilsson S."/>
            <person name="Dopson M."/>
        </authorList>
    </citation>
    <scope>NUCLEOTIDE SEQUENCE</scope>
    <source>
        <strain evidence="1">MM415B03445</strain>
    </source>
</reference>
<evidence type="ECO:0000313" key="1">
    <source>
        <dbReference type="EMBL" id="QJA91161.1"/>
    </source>
</evidence>
<sequence>MTPKQESNYVKMLSTLRKIGNKYHSPSKLRKEAKMYGLSYNEILEIAYENIQEEAKFCLKGIRSL</sequence>
<name>A0A6M3LD86_9ZZZZ</name>
<gene>
    <name evidence="1" type="ORF">MM415B03445_0005</name>
</gene>
<dbReference type="AlphaFoldDB" id="A0A6M3LD86"/>